<dbReference type="SUPFAM" id="SSF53448">
    <property type="entry name" value="Nucleotide-diphospho-sugar transferases"/>
    <property type="match status" value="1"/>
</dbReference>
<gene>
    <name evidence="2" type="ORF">UA45_05220</name>
</gene>
<comment type="caution">
    <text evidence="2">The sequence shown here is derived from an EMBL/GenBank/DDBJ whole genome shotgun (WGS) entry which is preliminary data.</text>
</comment>
<sequence>MNIHSHLLNDLGILGCSAAFRKFLLEKPLPDFLPSEDKLLTLRALINGKIGFINEKLVKYRLGTGISNNLSKKESSEYLKLLKGRILTIDGYISELSNINNMEKYIALLKRQRKFLESSLQILQDKKYRLPDFYFDFKNISFRDKLKFIYYRYF</sequence>
<dbReference type="Proteomes" id="UP000032582">
    <property type="component" value="Unassembled WGS sequence"/>
</dbReference>
<feature type="coiled-coil region" evidence="1">
    <location>
        <begin position="99"/>
        <end position="126"/>
    </location>
</feature>
<dbReference type="PATRIC" id="fig|582.24.peg.1584"/>
<keyword evidence="1" id="KW-0175">Coiled coil</keyword>
<evidence type="ECO:0000256" key="1">
    <source>
        <dbReference type="SAM" id="Coils"/>
    </source>
</evidence>
<organism evidence="2 3">
    <name type="scientific">Morganella morganii</name>
    <name type="common">Proteus morganii</name>
    <dbReference type="NCBI Taxonomy" id="582"/>
    <lineage>
        <taxon>Bacteria</taxon>
        <taxon>Pseudomonadati</taxon>
        <taxon>Pseudomonadota</taxon>
        <taxon>Gammaproteobacteria</taxon>
        <taxon>Enterobacterales</taxon>
        <taxon>Morganellaceae</taxon>
        <taxon>Morganella</taxon>
    </lineage>
</organism>
<protein>
    <submittedName>
        <fullName evidence="2">Uncharacterized protein</fullName>
    </submittedName>
</protein>
<evidence type="ECO:0000313" key="2">
    <source>
        <dbReference type="EMBL" id="KJF78561.1"/>
    </source>
</evidence>
<name>A0A0D8LBQ3_MORMO</name>
<dbReference type="AlphaFoldDB" id="A0A0D8LBQ3"/>
<evidence type="ECO:0000313" key="3">
    <source>
        <dbReference type="Proteomes" id="UP000032582"/>
    </source>
</evidence>
<dbReference type="InterPro" id="IPR029044">
    <property type="entry name" value="Nucleotide-diphossugar_trans"/>
</dbReference>
<reference evidence="2 3" key="1">
    <citation type="submission" date="2015-02" db="EMBL/GenBank/DDBJ databases">
        <title>Whole genome shotgun sequencing of cultured foodborne pathogen.</title>
        <authorList>
            <person name="Timme R."/>
            <person name="Allard M.W."/>
            <person name="Strain E."/>
            <person name="Evans P.S."/>
            <person name="Brown E."/>
        </authorList>
    </citation>
    <scope>NUCLEOTIDE SEQUENCE [LARGE SCALE GENOMIC DNA]</scope>
    <source>
        <strain evidence="2 3">GCSL-TSO-24</strain>
    </source>
</reference>
<accession>A0A0D8LBQ3</accession>
<dbReference type="EMBL" id="JZSH01000037">
    <property type="protein sequence ID" value="KJF78561.1"/>
    <property type="molecule type" value="Genomic_DNA"/>
</dbReference>
<proteinExistence type="predicted"/>